<keyword evidence="2" id="KW-1185">Reference proteome</keyword>
<dbReference type="AlphaFoldDB" id="A0A073K2Y2"/>
<evidence type="ECO:0000313" key="1">
    <source>
        <dbReference type="EMBL" id="KEK21679.1"/>
    </source>
</evidence>
<organism evidence="1 2">
    <name type="scientific">Bacillus gaemokensis</name>
    <dbReference type="NCBI Taxonomy" id="574375"/>
    <lineage>
        <taxon>Bacteria</taxon>
        <taxon>Bacillati</taxon>
        <taxon>Bacillota</taxon>
        <taxon>Bacilli</taxon>
        <taxon>Bacillales</taxon>
        <taxon>Bacillaceae</taxon>
        <taxon>Bacillus</taxon>
        <taxon>Bacillus cereus group</taxon>
    </lineage>
</organism>
<protein>
    <submittedName>
        <fullName evidence="1">Uncharacterized protein</fullName>
    </submittedName>
</protein>
<reference evidence="1 2" key="1">
    <citation type="submission" date="2014-06" db="EMBL/GenBank/DDBJ databases">
        <title>Draft genome sequence of Bacillus gaemokensis JCM 15801 (MCCC 1A00707).</title>
        <authorList>
            <person name="Lai Q."/>
            <person name="Liu Y."/>
            <person name="Shao Z."/>
        </authorList>
    </citation>
    <scope>NUCLEOTIDE SEQUENCE [LARGE SCALE GENOMIC DNA]</scope>
    <source>
        <strain evidence="1 2">JCM 15801</strain>
    </source>
</reference>
<dbReference type="EMBL" id="JOTM01000069">
    <property type="protein sequence ID" value="KEK21679.1"/>
    <property type="molecule type" value="Genomic_DNA"/>
</dbReference>
<name>A0A073K2Y2_9BACI</name>
<dbReference type="OrthoDB" id="4098707at2"/>
<comment type="caution">
    <text evidence="1">The sequence shown here is derived from an EMBL/GenBank/DDBJ whole genome shotgun (WGS) entry which is preliminary data.</text>
</comment>
<proteinExistence type="predicted"/>
<sequence length="70" mass="8492">MEKVKFIKLNDWSLLPFKEKVSNEQFHDKEFRWIKNRRVKGACWPYKMAKEIGWTIVSSIDVEIHPVTER</sequence>
<dbReference type="RefSeq" id="WP_033678978.1">
    <property type="nucleotide sequence ID" value="NZ_JOTM01000069.1"/>
</dbReference>
<gene>
    <name evidence="1" type="ORF">BAGA_26605</name>
</gene>
<dbReference type="Proteomes" id="UP000027778">
    <property type="component" value="Unassembled WGS sequence"/>
</dbReference>
<evidence type="ECO:0000313" key="2">
    <source>
        <dbReference type="Proteomes" id="UP000027778"/>
    </source>
</evidence>
<accession>A0A073K2Y2</accession>